<keyword evidence="1" id="KW-0812">Transmembrane</keyword>
<dbReference type="KEGG" id="lum:CNR27_01135"/>
<proteinExistence type="predicted"/>
<evidence type="ECO:0000313" key="3">
    <source>
        <dbReference type="Proteomes" id="UP000218968"/>
    </source>
</evidence>
<sequence length="90" mass="9662">MDKSQADVVAQAILEPSLKEQAEVRQLRERRAQRAAAHRRQTLYFVVGYVAGAAIGYFGFGRVAMYGVAGGFVGLLAGALIARLVNRPAA</sequence>
<evidence type="ECO:0000256" key="1">
    <source>
        <dbReference type="SAM" id="Phobius"/>
    </source>
</evidence>
<dbReference type="AlphaFoldDB" id="A0A290XAN1"/>
<protein>
    <submittedName>
        <fullName evidence="2">Uncharacterized protein</fullName>
    </submittedName>
</protein>
<keyword evidence="3" id="KW-1185">Reference proteome</keyword>
<gene>
    <name evidence="2" type="ORF">CNR27_01135</name>
</gene>
<keyword evidence="1" id="KW-0472">Membrane</keyword>
<organism evidence="2 3">
    <name type="scientific">Luteimonas chenhongjianii</name>
    <dbReference type="NCBI Taxonomy" id="2006110"/>
    <lineage>
        <taxon>Bacteria</taxon>
        <taxon>Pseudomonadati</taxon>
        <taxon>Pseudomonadota</taxon>
        <taxon>Gammaproteobacteria</taxon>
        <taxon>Lysobacterales</taxon>
        <taxon>Lysobacteraceae</taxon>
        <taxon>Luteimonas</taxon>
    </lineage>
</organism>
<dbReference type="Proteomes" id="UP000218968">
    <property type="component" value="Chromosome"/>
</dbReference>
<feature type="transmembrane region" description="Helical" evidence="1">
    <location>
        <begin position="42"/>
        <end position="60"/>
    </location>
</feature>
<reference evidence="2" key="1">
    <citation type="submission" date="2017-09" db="EMBL/GenBank/DDBJ databases">
        <authorList>
            <person name="Gui Z."/>
        </authorList>
    </citation>
    <scope>NUCLEOTIDE SEQUENCE</scope>
    <source>
        <strain evidence="2">100111</strain>
    </source>
</reference>
<dbReference type="EMBL" id="CP023406">
    <property type="protein sequence ID" value="ATD66224.1"/>
    <property type="molecule type" value="Genomic_DNA"/>
</dbReference>
<evidence type="ECO:0000313" key="2">
    <source>
        <dbReference type="EMBL" id="ATD66224.1"/>
    </source>
</evidence>
<keyword evidence="1" id="KW-1133">Transmembrane helix</keyword>
<reference evidence="2" key="2">
    <citation type="journal article" date="2020" name="Int. J. Syst. Evol. Microbiol.">
        <title>Luteimonas chenhongjianii, a novel species isolated from rectal contents of Tibetan Plateau pika (Ochotona curzoniae).</title>
        <authorList>
            <person name="Zhang G."/>
            <person name="Lai X.-H."/>
            <person name="Yang J."/>
            <person name="Jin D."/>
            <person name="Pu J."/>
            <person name="Xiong Y."/>
            <person name="Yang C."/>
            <person name="Dong K."/>
            <person name="Huang Y."/>
            <person name="Luo X."/>
            <person name="Lu S."/>
            <person name="Xu J."/>
        </authorList>
    </citation>
    <scope>NUCLEOTIDE SEQUENCE</scope>
    <source>
        <strain evidence="2">100111</strain>
    </source>
</reference>
<feature type="transmembrane region" description="Helical" evidence="1">
    <location>
        <begin position="66"/>
        <end position="85"/>
    </location>
</feature>
<accession>A0A290XAN1</accession>
<name>A0A290XAN1_9GAMM</name>